<evidence type="ECO:0000256" key="2">
    <source>
        <dbReference type="ARBA" id="ARBA00022692"/>
    </source>
</evidence>
<evidence type="ECO:0000256" key="5">
    <source>
        <dbReference type="SAM" id="Phobius"/>
    </source>
</evidence>
<dbReference type="Gene3D" id="1.20.1720.10">
    <property type="entry name" value="Multidrug resistance protein D"/>
    <property type="match status" value="1"/>
</dbReference>
<dbReference type="SUPFAM" id="SSF103473">
    <property type="entry name" value="MFS general substrate transporter"/>
    <property type="match status" value="1"/>
</dbReference>
<evidence type="ECO:0000259" key="6">
    <source>
        <dbReference type="PROSITE" id="PS50850"/>
    </source>
</evidence>
<sequence length="86" mass="8842">MIPDGFPGTAIALPDVSRELGSDPAKLRGVVNGFNLALTISTLFWRWTGDRVGLRRTVAVGLATVLLGGGWSALAGSLASHGPSPT</sequence>
<accession>A0ABX8CAL9</accession>
<dbReference type="RefSeq" id="WP_212644131.1">
    <property type="nucleotide sequence ID" value="NZ_CP074132.1"/>
</dbReference>
<reference evidence="8" key="1">
    <citation type="submission" date="2021-05" db="EMBL/GenBank/DDBJ databases">
        <title>Direct Submission.</title>
        <authorList>
            <person name="Li K."/>
            <person name="Gao J."/>
        </authorList>
    </citation>
    <scope>NUCLEOTIDE SEQUENCE [LARGE SCALE GENOMIC DNA]</scope>
    <source>
        <strain evidence="8">HDS12</strain>
    </source>
</reference>
<dbReference type="PROSITE" id="PS50850">
    <property type="entry name" value="MFS"/>
    <property type="match status" value="1"/>
</dbReference>
<evidence type="ECO:0000256" key="4">
    <source>
        <dbReference type="ARBA" id="ARBA00023136"/>
    </source>
</evidence>
<feature type="transmembrane region" description="Helical" evidence="5">
    <location>
        <begin position="27"/>
        <end position="45"/>
    </location>
</feature>
<dbReference type="Proteomes" id="UP000678016">
    <property type="component" value="Chromosome"/>
</dbReference>
<organism evidence="7 8">
    <name type="scientific">Nocardiopsis akebiae</name>
    <dbReference type="NCBI Taxonomy" id="2831968"/>
    <lineage>
        <taxon>Bacteria</taxon>
        <taxon>Bacillati</taxon>
        <taxon>Actinomycetota</taxon>
        <taxon>Actinomycetes</taxon>
        <taxon>Streptosporangiales</taxon>
        <taxon>Nocardiopsidaceae</taxon>
        <taxon>Nocardiopsis</taxon>
    </lineage>
</organism>
<feature type="transmembrane region" description="Helical" evidence="5">
    <location>
        <begin position="57"/>
        <end position="79"/>
    </location>
</feature>
<dbReference type="InterPro" id="IPR020846">
    <property type="entry name" value="MFS_dom"/>
</dbReference>
<dbReference type="InterPro" id="IPR036259">
    <property type="entry name" value="MFS_trans_sf"/>
</dbReference>
<evidence type="ECO:0000256" key="3">
    <source>
        <dbReference type="ARBA" id="ARBA00022989"/>
    </source>
</evidence>
<proteinExistence type="predicted"/>
<keyword evidence="4 5" id="KW-0472">Membrane</keyword>
<gene>
    <name evidence="7" type="ORF">KGD83_13735</name>
</gene>
<keyword evidence="3 5" id="KW-1133">Transmembrane helix</keyword>
<name>A0ABX8CAL9_9ACTN</name>
<feature type="domain" description="Major facilitator superfamily (MFS) profile" evidence="6">
    <location>
        <begin position="1"/>
        <end position="86"/>
    </location>
</feature>
<comment type="subcellular location">
    <subcellularLocation>
        <location evidence="1">Cell membrane</location>
        <topology evidence="1">Multi-pass membrane protein</topology>
    </subcellularLocation>
</comment>
<protein>
    <recommendedName>
        <fullName evidence="6">Major facilitator superfamily (MFS) profile domain-containing protein</fullName>
    </recommendedName>
</protein>
<keyword evidence="2 5" id="KW-0812">Transmembrane</keyword>
<evidence type="ECO:0000313" key="8">
    <source>
        <dbReference type="Proteomes" id="UP000678016"/>
    </source>
</evidence>
<evidence type="ECO:0000256" key="1">
    <source>
        <dbReference type="ARBA" id="ARBA00004651"/>
    </source>
</evidence>
<keyword evidence="8" id="KW-1185">Reference proteome</keyword>
<evidence type="ECO:0000313" key="7">
    <source>
        <dbReference type="EMBL" id="QUX31451.1"/>
    </source>
</evidence>
<dbReference type="EMBL" id="CP074132">
    <property type="protein sequence ID" value="QUX31451.1"/>
    <property type="molecule type" value="Genomic_DNA"/>
</dbReference>